<dbReference type="Proteomes" id="UP000614460">
    <property type="component" value="Unassembled WGS sequence"/>
</dbReference>
<accession>A0A8H9KXC5</accession>
<evidence type="ECO:0008006" key="3">
    <source>
        <dbReference type="Google" id="ProtNLM"/>
    </source>
</evidence>
<name>A0A8H9KXC5_9SPHI</name>
<evidence type="ECO:0000313" key="1">
    <source>
        <dbReference type="EMBL" id="GGE35262.1"/>
    </source>
</evidence>
<sequence>MAQEEPAAYVVNDEYNLYLTQKDSTALVFANMAYIRKEPSTKSELKDSISIGTEVKFLDDDGLNPMSLRGMYLPWQRVEYKKDNKLKTGYIWLGLLSLGHTYDKSSNNLFMYGFAWKSNEENEDYYWVETKVLDKDRHLLATNSFPYYPGEQSYTTAELQKNTGLDNAKRIYTIKFLGEACGIASEYHAFAWNDQGFIPLPKTSSVSDAGVFYYSEELIYPNQHKKGKDIILKRIEEGEADEDQLDSNEEIQFQVKIKEETFQKNGNTFQKIAERSLK</sequence>
<comment type="caution">
    <text evidence="1">The sequence shown here is derived from an EMBL/GenBank/DDBJ whole genome shotgun (WGS) entry which is preliminary data.</text>
</comment>
<dbReference type="AlphaFoldDB" id="A0A8H9KXC5"/>
<dbReference type="EMBL" id="BMKM01000017">
    <property type="protein sequence ID" value="GGE35262.1"/>
    <property type="molecule type" value="Genomic_DNA"/>
</dbReference>
<keyword evidence="2" id="KW-1185">Reference proteome</keyword>
<protein>
    <recommendedName>
        <fullName evidence="3">SH3b domain-containing protein</fullName>
    </recommendedName>
</protein>
<evidence type="ECO:0000313" key="2">
    <source>
        <dbReference type="Proteomes" id="UP000614460"/>
    </source>
</evidence>
<organism evidence="1 2">
    <name type="scientific">Sphingobacterium cellulitidis</name>
    <dbReference type="NCBI Taxonomy" id="1768011"/>
    <lineage>
        <taxon>Bacteria</taxon>
        <taxon>Pseudomonadati</taxon>
        <taxon>Bacteroidota</taxon>
        <taxon>Sphingobacteriia</taxon>
        <taxon>Sphingobacteriales</taxon>
        <taxon>Sphingobacteriaceae</taxon>
        <taxon>Sphingobacterium</taxon>
    </lineage>
</organism>
<dbReference type="Gene3D" id="2.30.30.40">
    <property type="entry name" value="SH3 Domains"/>
    <property type="match status" value="1"/>
</dbReference>
<reference evidence="1" key="1">
    <citation type="journal article" date="2014" name="Int. J. Syst. Evol. Microbiol.">
        <title>Complete genome sequence of Corynebacterium casei LMG S-19264T (=DSM 44701T), isolated from a smear-ripened cheese.</title>
        <authorList>
            <consortium name="US DOE Joint Genome Institute (JGI-PGF)"/>
            <person name="Walter F."/>
            <person name="Albersmeier A."/>
            <person name="Kalinowski J."/>
            <person name="Ruckert C."/>
        </authorList>
    </citation>
    <scope>NUCLEOTIDE SEQUENCE</scope>
    <source>
        <strain evidence="1">CGMCC 1.15966</strain>
    </source>
</reference>
<reference evidence="1" key="2">
    <citation type="submission" date="2020-09" db="EMBL/GenBank/DDBJ databases">
        <authorList>
            <person name="Sun Q."/>
            <person name="Zhou Y."/>
        </authorList>
    </citation>
    <scope>NUCLEOTIDE SEQUENCE</scope>
    <source>
        <strain evidence="1">CGMCC 1.15966</strain>
    </source>
</reference>
<gene>
    <name evidence="1" type="ORF">GCM10011516_36030</name>
</gene>
<proteinExistence type="predicted"/>